<sequence length="58" mass="6543">MTFLRFILYSFTFIGLLASAGAFVLTIIILLRFPLMLIAVLLACGMFVCVMRKMASHR</sequence>
<organism evidence="2 3">
    <name type="scientific">Pseudomonas anguilliseptica</name>
    <dbReference type="NCBI Taxonomy" id="53406"/>
    <lineage>
        <taxon>Bacteria</taxon>
        <taxon>Pseudomonadati</taxon>
        <taxon>Pseudomonadota</taxon>
        <taxon>Gammaproteobacteria</taxon>
        <taxon>Pseudomonadales</taxon>
        <taxon>Pseudomonadaceae</taxon>
        <taxon>Pseudomonas</taxon>
    </lineage>
</organism>
<reference evidence="3" key="1">
    <citation type="submission" date="2016-10" db="EMBL/GenBank/DDBJ databases">
        <authorList>
            <person name="Varghese N."/>
            <person name="Submissions S."/>
        </authorList>
    </citation>
    <scope>NUCLEOTIDE SEQUENCE [LARGE SCALE GENOMIC DNA]</scope>
    <source>
        <strain evidence="3">DSM 12111</strain>
    </source>
</reference>
<dbReference type="AlphaFoldDB" id="A0A1H4QPB1"/>
<evidence type="ECO:0000256" key="1">
    <source>
        <dbReference type="SAM" id="Phobius"/>
    </source>
</evidence>
<evidence type="ECO:0000313" key="3">
    <source>
        <dbReference type="Proteomes" id="UP000242849"/>
    </source>
</evidence>
<dbReference type="Proteomes" id="UP000242849">
    <property type="component" value="Unassembled WGS sequence"/>
</dbReference>
<protein>
    <submittedName>
        <fullName evidence="2">Uncharacterized protein</fullName>
    </submittedName>
</protein>
<keyword evidence="1" id="KW-0812">Transmembrane</keyword>
<keyword evidence="3" id="KW-1185">Reference proteome</keyword>
<keyword evidence="1" id="KW-0472">Membrane</keyword>
<feature type="transmembrane region" description="Helical" evidence="1">
    <location>
        <begin position="35"/>
        <end position="55"/>
    </location>
</feature>
<gene>
    <name evidence="2" type="ORF">SAMN05421553_0506</name>
</gene>
<feature type="transmembrane region" description="Helical" evidence="1">
    <location>
        <begin position="7"/>
        <end position="29"/>
    </location>
</feature>
<proteinExistence type="predicted"/>
<keyword evidence="1" id="KW-1133">Transmembrane helix</keyword>
<accession>A0A1H4QPB1</accession>
<name>A0A1H4QPB1_PSEAG</name>
<dbReference type="EMBL" id="FNSC01000001">
    <property type="protein sequence ID" value="SEC21422.1"/>
    <property type="molecule type" value="Genomic_DNA"/>
</dbReference>
<evidence type="ECO:0000313" key="2">
    <source>
        <dbReference type="EMBL" id="SEC21422.1"/>
    </source>
</evidence>
<dbReference type="STRING" id="53406.SAMN05421553_0506"/>